<sequence length="148" mass="15941">MSNLPALAADGFKAMLNLEGFLAKSPVPGSTLELVRIRVSQINGCGFCVDMHARDAKKAGETDERLWAVAAWREAPYFTDEERAALALAEAATRIADDPAGVPDDVWDEAADHYDEESLAALIFAIAAINAWNRLNVTTRQIAGTPIA</sequence>
<dbReference type="EMBL" id="JBHTJA010000001">
    <property type="protein sequence ID" value="MFD0898937.1"/>
    <property type="molecule type" value="Genomic_DNA"/>
</dbReference>
<dbReference type="InterPro" id="IPR004675">
    <property type="entry name" value="AhpD_core"/>
</dbReference>
<gene>
    <name evidence="2" type="ORF">ACFQ11_00830</name>
</gene>
<evidence type="ECO:0000259" key="1">
    <source>
        <dbReference type="Pfam" id="PF02627"/>
    </source>
</evidence>
<keyword evidence="3" id="KW-1185">Reference proteome</keyword>
<dbReference type="InterPro" id="IPR029032">
    <property type="entry name" value="AhpD-like"/>
</dbReference>
<dbReference type="RefSeq" id="WP_378295731.1">
    <property type="nucleotide sequence ID" value="NZ_JBHTJA010000001.1"/>
</dbReference>
<dbReference type="PANTHER" id="PTHR34846:SF7">
    <property type="entry name" value="BLL7811 PROTEIN"/>
    <property type="match status" value="1"/>
</dbReference>
<comment type="caution">
    <text evidence="2">The sequence shown here is derived from an EMBL/GenBank/DDBJ whole genome shotgun (WGS) entry which is preliminary data.</text>
</comment>
<evidence type="ECO:0000313" key="2">
    <source>
        <dbReference type="EMBL" id="MFD0898937.1"/>
    </source>
</evidence>
<dbReference type="Gene3D" id="1.20.1290.10">
    <property type="entry name" value="AhpD-like"/>
    <property type="match status" value="1"/>
</dbReference>
<organism evidence="2 3">
    <name type="scientific">Actinomadura sediminis</name>
    <dbReference type="NCBI Taxonomy" id="1038904"/>
    <lineage>
        <taxon>Bacteria</taxon>
        <taxon>Bacillati</taxon>
        <taxon>Actinomycetota</taxon>
        <taxon>Actinomycetes</taxon>
        <taxon>Streptosporangiales</taxon>
        <taxon>Thermomonosporaceae</taxon>
        <taxon>Actinomadura</taxon>
    </lineage>
</organism>
<accession>A0ABW3EHR5</accession>
<dbReference type="Proteomes" id="UP001596972">
    <property type="component" value="Unassembled WGS sequence"/>
</dbReference>
<feature type="domain" description="Carboxymuconolactone decarboxylase-like" evidence="1">
    <location>
        <begin position="12"/>
        <end position="91"/>
    </location>
</feature>
<dbReference type="SUPFAM" id="SSF69118">
    <property type="entry name" value="AhpD-like"/>
    <property type="match status" value="1"/>
</dbReference>
<dbReference type="Pfam" id="PF02627">
    <property type="entry name" value="CMD"/>
    <property type="match status" value="1"/>
</dbReference>
<proteinExistence type="predicted"/>
<dbReference type="InterPro" id="IPR003779">
    <property type="entry name" value="CMD-like"/>
</dbReference>
<reference evidence="3" key="1">
    <citation type="journal article" date="2019" name="Int. J. Syst. Evol. Microbiol.">
        <title>The Global Catalogue of Microorganisms (GCM) 10K type strain sequencing project: providing services to taxonomists for standard genome sequencing and annotation.</title>
        <authorList>
            <consortium name="The Broad Institute Genomics Platform"/>
            <consortium name="The Broad Institute Genome Sequencing Center for Infectious Disease"/>
            <person name="Wu L."/>
            <person name="Ma J."/>
        </authorList>
    </citation>
    <scope>NUCLEOTIDE SEQUENCE [LARGE SCALE GENOMIC DNA]</scope>
    <source>
        <strain evidence="3">JCM 31202</strain>
    </source>
</reference>
<protein>
    <submittedName>
        <fullName evidence="2">Carboxymuconolactone decarboxylase family protein</fullName>
    </submittedName>
</protein>
<dbReference type="NCBIfam" id="TIGR00778">
    <property type="entry name" value="ahpD_dom"/>
    <property type="match status" value="1"/>
</dbReference>
<name>A0ABW3EHR5_9ACTN</name>
<evidence type="ECO:0000313" key="3">
    <source>
        <dbReference type="Proteomes" id="UP001596972"/>
    </source>
</evidence>
<dbReference type="PANTHER" id="PTHR34846">
    <property type="entry name" value="4-CARBOXYMUCONOLACTONE DECARBOXYLASE FAMILY PROTEIN (AFU_ORTHOLOGUE AFUA_6G11590)"/>
    <property type="match status" value="1"/>
</dbReference>